<dbReference type="GO" id="GO:0033765">
    <property type="term" value="F:steroid dehydrogenase activity, acting on the CH-CH group of donors"/>
    <property type="evidence" value="ECO:0007669"/>
    <property type="project" value="UniProtKB-ARBA"/>
</dbReference>
<dbReference type="SUPFAM" id="SSF51905">
    <property type="entry name" value="FAD/NAD(P)-binding domain"/>
    <property type="match status" value="1"/>
</dbReference>
<evidence type="ECO:0000313" key="8">
    <source>
        <dbReference type="Proteomes" id="UP000461585"/>
    </source>
</evidence>
<dbReference type="PRINTS" id="PR00368">
    <property type="entry name" value="FADPNR"/>
</dbReference>
<organism evidence="7 8">
    <name type="scientific">Anaerotalea alkaliphila</name>
    <dbReference type="NCBI Taxonomy" id="2662126"/>
    <lineage>
        <taxon>Bacteria</taxon>
        <taxon>Bacillati</taxon>
        <taxon>Bacillota</taxon>
        <taxon>Clostridia</taxon>
        <taxon>Eubacteriales</taxon>
        <taxon>Anaerotalea</taxon>
    </lineage>
</organism>
<keyword evidence="2 5" id="KW-0285">Flavoprotein</keyword>
<evidence type="ECO:0000256" key="5">
    <source>
        <dbReference type="RuleBase" id="RU366062"/>
    </source>
</evidence>
<feature type="domain" description="FAD-dependent oxidoreductase 2 FAD-binding" evidence="6">
    <location>
        <begin position="12"/>
        <end position="449"/>
    </location>
</feature>
<evidence type="ECO:0000313" key="7">
    <source>
        <dbReference type="EMBL" id="NDL68477.1"/>
    </source>
</evidence>
<dbReference type="InterPro" id="IPR003953">
    <property type="entry name" value="FAD-dep_OxRdtase_2_FAD-bd"/>
</dbReference>
<dbReference type="SUPFAM" id="SSF56425">
    <property type="entry name" value="Succinate dehydrogenase/fumarate reductase flavoprotein, catalytic domain"/>
    <property type="match status" value="1"/>
</dbReference>
<protein>
    <submittedName>
        <fullName evidence="7">Flavocytochrome c</fullName>
    </submittedName>
</protein>
<comment type="similarity">
    <text evidence="5">Belongs to the FAD-dependent oxidoreductase 2 family. FRD/SDH subfamily.</text>
</comment>
<dbReference type="NCBIfam" id="TIGR01813">
    <property type="entry name" value="flavo_cyto_c"/>
    <property type="match status" value="1"/>
</dbReference>
<evidence type="ECO:0000256" key="1">
    <source>
        <dbReference type="ARBA" id="ARBA00001974"/>
    </source>
</evidence>
<dbReference type="Gene3D" id="3.50.50.60">
    <property type="entry name" value="FAD/NAD(P)-binding domain"/>
    <property type="match status" value="1"/>
</dbReference>
<sequence>MAKETQWNEQVDVLVVGSGFAGLTAAIEARESGKNVVVIEKMKSAGGNSIISDGGIAAPDTKLQKKWGIEDSAQMMYDDMLKAGLGLNHPRLVHAVVSNARSAFEWTIDTLHVPYLDRVDLFGGHSVARCYTPEGVTGGTILKKMLQRIDELGIPILYSTSFRSIITDAEGRVVGGAVLKEYDYKTDAGIPANIRTRRGILLASGGYGADVVFRSIQDPRLDEKIQTTNKPFATAEVLKSALKIGAASVQLSHIQLGAWSSPDEHGFGHGPLFADYILFQYGMIVDPHTGKRFVNELGDRKQSADAILRIGHPCIGIADDKAVACSGWDLSKAVRKGVVKKFGSMEELAAAYALDAETLHASVDRYNGFVRKGVDDDFRKPIVEEASPIVKAPFYAMRLWPKVHFTMGGLSINERAQVLDFNGNAIDGLYAAGEVAGGVHGASRLGSCAITECIVFGRIAGQNI</sequence>
<keyword evidence="4 5" id="KW-0560">Oxidoreductase</keyword>
<evidence type="ECO:0000256" key="4">
    <source>
        <dbReference type="ARBA" id="ARBA00023002"/>
    </source>
</evidence>
<dbReference type="Gene3D" id="3.90.700.10">
    <property type="entry name" value="Succinate dehydrogenase/fumarate reductase flavoprotein, catalytic domain"/>
    <property type="match status" value="1"/>
</dbReference>
<comment type="caution">
    <text evidence="7">The sequence shown here is derived from an EMBL/GenBank/DDBJ whole genome shotgun (WGS) entry which is preliminary data.</text>
</comment>
<gene>
    <name evidence="7" type="ORF">GXN74_12070</name>
</gene>
<dbReference type="InterPro" id="IPR027477">
    <property type="entry name" value="Succ_DH/fumarate_Rdtase_cat_sf"/>
</dbReference>
<evidence type="ECO:0000256" key="2">
    <source>
        <dbReference type="ARBA" id="ARBA00022630"/>
    </source>
</evidence>
<dbReference type="PANTHER" id="PTHR43400">
    <property type="entry name" value="FUMARATE REDUCTASE"/>
    <property type="match status" value="1"/>
</dbReference>
<comment type="cofactor">
    <cofactor evidence="1">
        <name>FAD</name>
        <dbReference type="ChEBI" id="CHEBI:57692"/>
    </cofactor>
</comment>
<dbReference type="EMBL" id="JAAEEH010000041">
    <property type="protein sequence ID" value="NDL68477.1"/>
    <property type="molecule type" value="Genomic_DNA"/>
</dbReference>
<dbReference type="InterPro" id="IPR036188">
    <property type="entry name" value="FAD/NAD-bd_sf"/>
</dbReference>
<dbReference type="Pfam" id="PF00890">
    <property type="entry name" value="FAD_binding_2"/>
    <property type="match status" value="1"/>
</dbReference>
<dbReference type="Proteomes" id="UP000461585">
    <property type="component" value="Unassembled WGS sequence"/>
</dbReference>
<dbReference type="PANTHER" id="PTHR43400:SF7">
    <property type="entry name" value="FAD-DEPENDENT OXIDOREDUCTASE 2 FAD BINDING DOMAIN-CONTAINING PROTEIN"/>
    <property type="match status" value="1"/>
</dbReference>
<name>A0A7X5KPP1_9FIRM</name>
<dbReference type="InterPro" id="IPR050315">
    <property type="entry name" value="FAD-oxidoreductase_2"/>
</dbReference>
<keyword evidence="3 5" id="KW-0274">FAD</keyword>
<dbReference type="AlphaFoldDB" id="A0A7X5KPP1"/>
<accession>A0A7X5KPP1</accession>
<dbReference type="RefSeq" id="WP_162371199.1">
    <property type="nucleotide sequence ID" value="NZ_JAAEEH010000041.1"/>
</dbReference>
<proteinExistence type="inferred from homology"/>
<reference evidence="7 8" key="1">
    <citation type="submission" date="2020-01" db="EMBL/GenBank/DDBJ databases">
        <title>Anaeroalcalibacter tamaniensis gen. nov., sp. nov., moderately halophilic strictly anaerobic fermenter bacterium from mud volcano of Taman peninsula.</title>
        <authorList>
            <person name="Frolova A."/>
            <person name="Merkel A.Y."/>
            <person name="Slobodkin A.I."/>
        </authorList>
    </citation>
    <scope>NUCLEOTIDE SEQUENCE [LARGE SCALE GENOMIC DNA]</scope>
    <source>
        <strain evidence="7 8">F-3ap</strain>
    </source>
</reference>
<evidence type="ECO:0000259" key="6">
    <source>
        <dbReference type="Pfam" id="PF00890"/>
    </source>
</evidence>
<keyword evidence="8" id="KW-1185">Reference proteome</keyword>
<dbReference type="InterPro" id="IPR010960">
    <property type="entry name" value="Flavocytochrome_c"/>
</dbReference>
<evidence type="ECO:0000256" key="3">
    <source>
        <dbReference type="ARBA" id="ARBA00022827"/>
    </source>
</evidence>
<dbReference type="GO" id="GO:0010181">
    <property type="term" value="F:FMN binding"/>
    <property type="evidence" value="ECO:0007669"/>
    <property type="project" value="InterPro"/>
</dbReference>